<proteinExistence type="predicted"/>
<dbReference type="InterPro" id="IPR029032">
    <property type="entry name" value="AhpD-like"/>
</dbReference>
<sequence length="245" mass="26341">MVFVTSTPRLRPHATAGHSTLLLVLFLALSSLFLGVFSHPTESSSSTMAEAADDRTAAKAPRFPADSQTPEQKAALAEAERLTKQVYGESFKLKDPQGNLLGPFGILAYTPKTFLAYLNYTQSYTTLPNLTPRERELSTLATVSVTKSEYVEYAHQQIGISVGLTKAQVERASKGHVPKGLSDREECIYELALDIAENFGALKDRDFSRAVSLLGREGVAALAQLVGGYMLSSTLVSVAGVAVPS</sequence>
<evidence type="ECO:0000313" key="4">
    <source>
        <dbReference type="Proteomes" id="UP000244855"/>
    </source>
</evidence>
<dbReference type="EMBL" id="KZ805429">
    <property type="protein sequence ID" value="PVH97740.1"/>
    <property type="molecule type" value="Genomic_DNA"/>
</dbReference>
<dbReference type="SUPFAM" id="SSF69118">
    <property type="entry name" value="AhpD-like"/>
    <property type="match status" value="1"/>
</dbReference>
<gene>
    <name evidence="3" type="ORF">DM02DRAFT_616295</name>
</gene>
<accession>A0A2V1DHY1</accession>
<keyword evidence="4" id="KW-1185">Reference proteome</keyword>
<feature type="compositionally biased region" description="Low complexity" evidence="1">
    <location>
        <begin position="41"/>
        <end position="50"/>
    </location>
</feature>
<dbReference type="Gene3D" id="1.20.1290.10">
    <property type="entry name" value="AhpD-like"/>
    <property type="match status" value="1"/>
</dbReference>
<dbReference type="STRING" id="97972.A0A2V1DHY1"/>
<evidence type="ECO:0000313" key="3">
    <source>
        <dbReference type="EMBL" id="PVH97740.1"/>
    </source>
</evidence>
<feature type="signal peptide" evidence="2">
    <location>
        <begin position="1"/>
        <end position="38"/>
    </location>
</feature>
<feature type="region of interest" description="Disordered" evidence="1">
    <location>
        <begin position="41"/>
        <end position="72"/>
    </location>
</feature>
<organism evidence="3 4">
    <name type="scientific">Periconia macrospinosa</name>
    <dbReference type="NCBI Taxonomy" id="97972"/>
    <lineage>
        <taxon>Eukaryota</taxon>
        <taxon>Fungi</taxon>
        <taxon>Dikarya</taxon>
        <taxon>Ascomycota</taxon>
        <taxon>Pezizomycotina</taxon>
        <taxon>Dothideomycetes</taxon>
        <taxon>Pleosporomycetidae</taxon>
        <taxon>Pleosporales</taxon>
        <taxon>Massarineae</taxon>
        <taxon>Periconiaceae</taxon>
        <taxon>Periconia</taxon>
    </lineage>
</organism>
<keyword evidence="2" id="KW-0732">Signal</keyword>
<evidence type="ECO:0000256" key="1">
    <source>
        <dbReference type="SAM" id="MobiDB-lite"/>
    </source>
</evidence>
<dbReference type="AlphaFoldDB" id="A0A2V1DHY1"/>
<dbReference type="PANTHER" id="PTHR34846">
    <property type="entry name" value="4-CARBOXYMUCONOLACTONE DECARBOXYLASE FAMILY PROTEIN (AFU_ORTHOLOGUE AFUA_6G11590)"/>
    <property type="match status" value="1"/>
</dbReference>
<name>A0A2V1DHY1_9PLEO</name>
<evidence type="ECO:0000256" key="2">
    <source>
        <dbReference type="SAM" id="SignalP"/>
    </source>
</evidence>
<reference evidence="3 4" key="1">
    <citation type="journal article" date="2018" name="Sci. Rep.">
        <title>Comparative genomics provides insights into the lifestyle and reveals functional heterogeneity of dark septate endophytic fungi.</title>
        <authorList>
            <person name="Knapp D.G."/>
            <person name="Nemeth J.B."/>
            <person name="Barry K."/>
            <person name="Hainaut M."/>
            <person name="Henrissat B."/>
            <person name="Johnson J."/>
            <person name="Kuo A."/>
            <person name="Lim J.H.P."/>
            <person name="Lipzen A."/>
            <person name="Nolan M."/>
            <person name="Ohm R.A."/>
            <person name="Tamas L."/>
            <person name="Grigoriev I.V."/>
            <person name="Spatafora J.W."/>
            <person name="Nagy L.G."/>
            <person name="Kovacs G.M."/>
        </authorList>
    </citation>
    <scope>NUCLEOTIDE SEQUENCE [LARGE SCALE GENOMIC DNA]</scope>
    <source>
        <strain evidence="3 4">DSE2036</strain>
    </source>
</reference>
<protein>
    <submittedName>
        <fullName evidence="3">Uncharacterized protein</fullName>
    </submittedName>
</protein>
<dbReference type="PANTHER" id="PTHR34846:SF11">
    <property type="entry name" value="4-CARBOXYMUCONOLACTONE DECARBOXYLASE FAMILY PROTEIN (AFU_ORTHOLOGUE AFUA_6G11590)"/>
    <property type="match status" value="1"/>
</dbReference>
<dbReference type="OrthoDB" id="2567457at2759"/>
<feature type="chain" id="PRO_5016091629" evidence="2">
    <location>
        <begin position="39"/>
        <end position="245"/>
    </location>
</feature>
<dbReference type="Proteomes" id="UP000244855">
    <property type="component" value="Unassembled WGS sequence"/>
</dbReference>